<organism evidence="3 4">
    <name type="scientific">Bradyrhizobium manausense</name>
    <dbReference type="NCBI Taxonomy" id="989370"/>
    <lineage>
        <taxon>Bacteria</taxon>
        <taxon>Pseudomonadati</taxon>
        <taxon>Pseudomonadota</taxon>
        <taxon>Alphaproteobacteria</taxon>
        <taxon>Hyphomicrobiales</taxon>
        <taxon>Nitrobacteraceae</taxon>
        <taxon>Bradyrhizobium</taxon>
    </lineage>
</organism>
<dbReference type="InterPro" id="IPR036866">
    <property type="entry name" value="RibonucZ/Hydroxyglut_hydro"/>
</dbReference>
<evidence type="ECO:0000313" key="3">
    <source>
        <dbReference type="EMBL" id="KRQ09207.1"/>
    </source>
</evidence>
<dbReference type="GO" id="GO:0016787">
    <property type="term" value="F:hydrolase activity"/>
    <property type="evidence" value="ECO:0007669"/>
    <property type="project" value="UniProtKB-KW"/>
</dbReference>
<dbReference type="AlphaFoldDB" id="A0A0R3DH41"/>
<gene>
    <name evidence="3" type="ORF">AOQ71_21525</name>
</gene>
<feature type="chain" id="PRO_5006435526" evidence="1">
    <location>
        <begin position="21"/>
        <end position="283"/>
    </location>
</feature>
<dbReference type="CDD" id="cd16276">
    <property type="entry name" value="metallo-hydrolase-like_MBL-fold"/>
    <property type="match status" value="1"/>
</dbReference>
<sequence length="283" mass="31264">MKALSCIAALAVLVTGSALAQTPPQTSTKKVEGTDNVYIFRYGGHQSMFVVTPKGVIATDPISYLRPAKPYIDAIKAVTDKPIKYVIYSHHHYDHIAGGQPFKDLGATFIAHRRTKERLLELKKQNSLLADVVMPEQLVDNQKIITLGGTTLELDYVGRNHSDNSLVMRLPKEKIIFVVDFAPIESVQFRNIPDNASPLEYIGSLKKLASLDWERMIPGHPSAGGRLGTKKDVEDDIAYMEDLSAEVKKAADAGKCIDTAMKEVKLPKYEKWANYEAGLPANV</sequence>
<dbReference type="InterPro" id="IPR001279">
    <property type="entry name" value="Metallo-B-lactamas"/>
</dbReference>
<dbReference type="RefSeq" id="WP_057750587.1">
    <property type="nucleotide sequence ID" value="NZ_LJYG01000090.1"/>
</dbReference>
<dbReference type="STRING" id="989370.AOQ71_21525"/>
<dbReference type="PANTHER" id="PTHR42951:SF22">
    <property type="entry name" value="METALLO BETA-LACTAMASE SUPERFAMILY LIPOPROTEIN"/>
    <property type="match status" value="1"/>
</dbReference>
<dbReference type="InterPro" id="IPR050855">
    <property type="entry name" value="NDM-1-like"/>
</dbReference>
<proteinExistence type="predicted"/>
<feature type="non-terminal residue" evidence="3">
    <location>
        <position position="283"/>
    </location>
</feature>
<dbReference type="SMART" id="SM00849">
    <property type="entry name" value="Lactamase_B"/>
    <property type="match status" value="1"/>
</dbReference>
<keyword evidence="3" id="KW-0378">Hydrolase</keyword>
<dbReference type="SUPFAM" id="SSF56281">
    <property type="entry name" value="Metallo-hydrolase/oxidoreductase"/>
    <property type="match status" value="1"/>
</dbReference>
<dbReference type="Proteomes" id="UP000051936">
    <property type="component" value="Unassembled WGS sequence"/>
</dbReference>
<feature type="domain" description="Metallo-beta-lactamase" evidence="2">
    <location>
        <begin position="44"/>
        <end position="220"/>
    </location>
</feature>
<evidence type="ECO:0000259" key="2">
    <source>
        <dbReference type="SMART" id="SM00849"/>
    </source>
</evidence>
<keyword evidence="4" id="KW-1185">Reference proteome</keyword>
<dbReference type="PANTHER" id="PTHR42951">
    <property type="entry name" value="METALLO-BETA-LACTAMASE DOMAIN-CONTAINING"/>
    <property type="match status" value="1"/>
</dbReference>
<name>A0A0R3DH41_9BRAD</name>
<dbReference type="Gene3D" id="3.60.15.10">
    <property type="entry name" value="Ribonuclease Z/Hydroxyacylglutathione hydrolase-like"/>
    <property type="match status" value="1"/>
</dbReference>
<protein>
    <submittedName>
        <fullName evidence="3">Hydrolase glyoxylase</fullName>
    </submittedName>
</protein>
<reference evidence="3 4" key="1">
    <citation type="submission" date="2015-09" db="EMBL/GenBank/DDBJ databases">
        <title>Draft Genome Sequence of Bradyrhizobium manausense Strain BR 3351T, a Novel Symbiotic Nitrogen-Fixing Alphaproteobacterium Isolated from Brazilian Amazon Rain Forest.</title>
        <authorList>
            <person name="De Araujo J.L."/>
            <person name="Zilli J.E."/>
        </authorList>
    </citation>
    <scope>NUCLEOTIDE SEQUENCE [LARGE SCALE GENOMIC DNA]</scope>
    <source>
        <strain evidence="3 4">BR3351</strain>
    </source>
</reference>
<dbReference type="OrthoDB" id="420651at2"/>
<evidence type="ECO:0000313" key="4">
    <source>
        <dbReference type="Proteomes" id="UP000051936"/>
    </source>
</evidence>
<dbReference type="EMBL" id="LJYG01000090">
    <property type="protein sequence ID" value="KRQ09207.1"/>
    <property type="molecule type" value="Genomic_DNA"/>
</dbReference>
<feature type="signal peptide" evidence="1">
    <location>
        <begin position="1"/>
        <end position="20"/>
    </location>
</feature>
<dbReference type="Pfam" id="PF00753">
    <property type="entry name" value="Lactamase_B"/>
    <property type="match status" value="1"/>
</dbReference>
<comment type="caution">
    <text evidence="3">The sequence shown here is derived from an EMBL/GenBank/DDBJ whole genome shotgun (WGS) entry which is preliminary data.</text>
</comment>
<evidence type="ECO:0000256" key="1">
    <source>
        <dbReference type="SAM" id="SignalP"/>
    </source>
</evidence>
<accession>A0A0R3DH41</accession>
<keyword evidence="1" id="KW-0732">Signal</keyword>